<evidence type="ECO:0000259" key="1">
    <source>
        <dbReference type="Pfam" id="PF09936"/>
    </source>
</evidence>
<dbReference type="KEGG" id="dal:Dalk_4645"/>
<dbReference type="InterPro" id="IPR029026">
    <property type="entry name" value="tRNA_m1G_MTases_N"/>
</dbReference>
<sequence length="179" mass="19962">MALMHYPVTDKNGQVIHSAVTNLDLHDIARASRTFGVSRFYVVTPLEDQKSLAQKIIGHWVTGAGSEYNPKRQQALSLIRIADSLEDAAREIEQETGERPEIVVTDARPQARSMGYADFRKRMELGKPFILVFGTAWGMIKEFIEAADIVLDPIVGPTDYNHLSVRSAASIILDRLLGR</sequence>
<organism evidence="2 3">
    <name type="scientific">Desulfatibacillum aliphaticivorans</name>
    <dbReference type="NCBI Taxonomy" id="218208"/>
    <lineage>
        <taxon>Bacteria</taxon>
        <taxon>Pseudomonadati</taxon>
        <taxon>Thermodesulfobacteriota</taxon>
        <taxon>Desulfobacteria</taxon>
        <taxon>Desulfobacterales</taxon>
        <taxon>Desulfatibacillaceae</taxon>
        <taxon>Desulfatibacillum</taxon>
    </lineage>
</organism>
<dbReference type="eggNOG" id="COG4752">
    <property type="taxonomic scope" value="Bacteria"/>
</dbReference>
<gene>
    <name evidence="2" type="ordered locus">Dalk_4645</name>
</gene>
<evidence type="ECO:0000313" key="2">
    <source>
        <dbReference type="EMBL" id="ACL06323.1"/>
    </source>
</evidence>
<dbReference type="AlphaFoldDB" id="B8FNP2"/>
<reference evidence="2 3" key="1">
    <citation type="journal article" date="2012" name="Environ. Microbiol.">
        <title>The genome sequence of Desulfatibacillum alkenivorans AK-01: a blueprint for anaerobic alkane oxidation.</title>
        <authorList>
            <person name="Callaghan A.V."/>
            <person name="Morris B.E."/>
            <person name="Pereira I.A."/>
            <person name="McInerney M.J."/>
            <person name="Austin R.N."/>
            <person name="Groves J.T."/>
            <person name="Kukor J.J."/>
            <person name="Suflita J.M."/>
            <person name="Young L.Y."/>
            <person name="Zylstra G.J."/>
            <person name="Wawrik B."/>
        </authorList>
    </citation>
    <scope>NUCLEOTIDE SEQUENCE [LARGE SCALE GENOMIC DNA]</scope>
    <source>
        <strain evidence="2 3">AK-01</strain>
    </source>
</reference>
<dbReference type="InterPro" id="IPR019230">
    <property type="entry name" value="RNA_MeTrfase_C_dom"/>
</dbReference>
<accession>B8FNP2</accession>
<dbReference type="Pfam" id="PF09936">
    <property type="entry name" value="Methyltrn_RNA_4"/>
    <property type="match status" value="1"/>
</dbReference>
<dbReference type="RefSeq" id="WP_015949362.1">
    <property type="nucleotide sequence ID" value="NC_011768.1"/>
</dbReference>
<dbReference type="Gene3D" id="3.40.1280.10">
    <property type="match status" value="1"/>
</dbReference>
<evidence type="ECO:0000313" key="3">
    <source>
        <dbReference type="Proteomes" id="UP000000739"/>
    </source>
</evidence>
<name>B8FNP2_DESAL</name>
<dbReference type="CDD" id="cd18085">
    <property type="entry name" value="TM1570-like"/>
    <property type="match status" value="1"/>
</dbReference>
<protein>
    <recommendedName>
        <fullName evidence="1">tRNA (guanine-N(1)-)-methyltransferase C-terminal domain-containing protein</fullName>
    </recommendedName>
</protein>
<proteinExistence type="predicted"/>
<dbReference type="Proteomes" id="UP000000739">
    <property type="component" value="Chromosome"/>
</dbReference>
<keyword evidence="3" id="KW-1185">Reference proteome</keyword>
<dbReference type="HOGENOM" id="CLU_1414575_0_0_7"/>
<feature type="domain" description="tRNA (guanine-N(1)-)-methyltransferase C-terminal" evidence="1">
    <location>
        <begin position="1"/>
        <end position="178"/>
    </location>
</feature>
<dbReference type="EMBL" id="CP001322">
    <property type="protein sequence ID" value="ACL06323.1"/>
    <property type="molecule type" value="Genomic_DNA"/>
</dbReference>